<reference evidence="2 3" key="1">
    <citation type="submission" date="2019-08" db="EMBL/GenBank/DDBJ databases">
        <title>In-depth cultivation of the pig gut microbiome towards novel bacterial diversity and tailored functional studies.</title>
        <authorList>
            <person name="Wylensek D."/>
            <person name="Hitch T.C.A."/>
            <person name="Clavel T."/>
        </authorList>
    </citation>
    <scope>NUCLEOTIDE SEQUENCE [LARGE SCALE GENOMIC DNA]</scope>
    <source>
        <strain evidence="2 3">SM-530-WT-4B</strain>
    </source>
</reference>
<accession>A0A6L5YCH7</accession>
<gene>
    <name evidence="2" type="ORF">FYJ74_04285</name>
</gene>
<proteinExistence type="predicted"/>
<dbReference type="Proteomes" id="UP000473699">
    <property type="component" value="Unassembled WGS sequence"/>
</dbReference>
<evidence type="ECO:0000313" key="3">
    <source>
        <dbReference type="Proteomes" id="UP000473699"/>
    </source>
</evidence>
<dbReference type="RefSeq" id="WP_154528354.1">
    <property type="nucleotide sequence ID" value="NZ_VUNH01000003.1"/>
</dbReference>
<keyword evidence="3" id="KW-1185">Reference proteome</keyword>
<dbReference type="EMBL" id="VUNH01000003">
    <property type="protein sequence ID" value="MST55257.1"/>
    <property type="molecule type" value="Genomic_DNA"/>
</dbReference>
<evidence type="ECO:0000256" key="1">
    <source>
        <dbReference type="SAM" id="Coils"/>
    </source>
</evidence>
<evidence type="ECO:0008006" key="4">
    <source>
        <dbReference type="Google" id="ProtNLM"/>
    </source>
</evidence>
<sequence length="173" mass="19144">MKKLTVTAPVFRGLAAVALMLAVAWAQSWIVSRTDDLKTRTAELRLLAERSRGRAEKLTALIATLKEERDRFDKLPIVPAATPEELKAALEQCALTAQVDCAVSLSPDPDRLGAVRLEVALRTRGQGIRAFLSEILARREFFCVDRVEARRSGEQSFGVDMTLSSFLRKETAS</sequence>
<name>A0A6L5YCH7_9BACT</name>
<protein>
    <recommendedName>
        <fullName evidence="4">Pilus assembly protein, PilO</fullName>
    </recommendedName>
</protein>
<evidence type="ECO:0000313" key="2">
    <source>
        <dbReference type="EMBL" id="MST55257.1"/>
    </source>
</evidence>
<comment type="caution">
    <text evidence="2">The sequence shown here is derived from an EMBL/GenBank/DDBJ whole genome shotgun (WGS) entry which is preliminary data.</text>
</comment>
<feature type="coiled-coil region" evidence="1">
    <location>
        <begin position="48"/>
        <end position="75"/>
    </location>
</feature>
<organism evidence="2 3">
    <name type="scientific">Pyramidobacter porci</name>
    <dbReference type="NCBI Taxonomy" id="2605789"/>
    <lineage>
        <taxon>Bacteria</taxon>
        <taxon>Thermotogati</taxon>
        <taxon>Synergistota</taxon>
        <taxon>Synergistia</taxon>
        <taxon>Synergistales</taxon>
        <taxon>Dethiosulfovibrionaceae</taxon>
        <taxon>Pyramidobacter</taxon>
    </lineage>
</organism>
<dbReference type="AlphaFoldDB" id="A0A6L5YCH7"/>
<keyword evidence="1" id="KW-0175">Coiled coil</keyword>